<feature type="chain" id="PRO_5043595970" evidence="8">
    <location>
        <begin position="22"/>
        <end position="729"/>
    </location>
</feature>
<keyword evidence="8" id="KW-0732">Signal</keyword>
<dbReference type="PANTHER" id="PTHR24026:SF126">
    <property type="entry name" value="PROTOCADHERIN FAT 4"/>
    <property type="match status" value="1"/>
</dbReference>
<dbReference type="InterPro" id="IPR015919">
    <property type="entry name" value="Cadherin-like_sf"/>
</dbReference>
<dbReference type="InterPro" id="IPR020894">
    <property type="entry name" value="Cadherin_CS"/>
</dbReference>
<evidence type="ECO:0000259" key="9">
    <source>
        <dbReference type="PROSITE" id="PS50268"/>
    </source>
</evidence>
<proteinExistence type="predicted"/>
<dbReference type="AlphaFoldDB" id="A0AAV4JRE6"/>
<comment type="caution">
    <text evidence="10">The sequence shown here is derived from an EMBL/GenBank/DDBJ whole genome shotgun (WGS) entry which is preliminary data.</text>
</comment>
<feature type="non-terminal residue" evidence="10">
    <location>
        <position position="729"/>
    </location>
</feature>
<name>A0AAV4JRE6_9GAST</name>
<feature type="domain" description="Cadherin" evidence="9">
    <location>
        <begin position="31"/>
        <end position="129"/>
    </location>
</feature>
<evidence type="ECO:0000256" key="5">
    <source>
        <dbReference type="ARBA" id="ARBA00022989"/>
    </source>
</evidence>
<evidence type="ECO:0000313" key="10">
    <source>
        <dbReference type="EMBL" id="GFS25353.1"/>
    </source>
</evidence>
<feature type="domain" description="Cadherin" evidence="9">
    <location>
        <begin position="302"/>
        <end position="417"/>
    </location>
</feature>
<feature type="signal peptide" evidence="8">
    <location>
        <begin position="1"/>
        <end position="21"/>
    </location>
</feature>
<dbReference type="EMBL" id="BMAT01010364">
    <property type="protein sequence ID" value="GFS25353.1"/>
    <property type="molecule type" value="Genomic_DNA"/>
</dbReference>
<reference evidence="10 11" key="1">
    <citation type="journal article" date="2021" name="Elife">
        <title>Chloroplast acquisition without the gene transfer in kleptoplastic sea slugs, Plakobranchus ocellatus.</title>
        <authorList>
            <person name="Maeda T."/>
            <person name="Takahashi S."/>
            <person name="Yoshida T."/>
            <person name="Shimamura S."/>
            <person name="Takaki Y."/>
            <person name="Nagai Y."/>
            <person name="Toyoda A."/>
            <person name="Suzuki Y."/>
            <person name="Arimoto A."/>
            <person name="Ishii H."/>
            <person name="Satoh N."/>
            <person name="Nishiyama T."/>
            <person name="Hasebe M."/>
            <person name="Maruyama T."/>
            <person name="Minagawa J."/>
            <person name="Obokata J."/>
            <person name="Shigenobu S."/>
        </authorList>
    </citation>
    <scope>NUCLEOTIDE SEQUENCE [LARGE SCALE GENOMIC DNA]</scope>
</reference>
<keyword evidence="5" id="KW-1133">Transmembrane helix</keyword>
<dbReference type="Gene3D" id="2.60.40.60">
    <property type="entry name" value="Cadherins"/>
    <property type="match status" value="7"/>
</dbReference>
<dbReference type="Proteomes" id="UP000762676">
    <property type="component" value="Unassembled WGS sequence"/>
</dbReference>
<dbReference type="CDD" id="cd11304">
    <property type="entry name" value="Cadherin_repeat"/>
    <property type="match status" value="5"/>
</dbReference>
<dbReference type="PROSITE" id="PS50268">
    <property type="entry name" value="CADHERIN_2"/>
    <property type="match status" value="6"/>
</dbReference>
<evidence type="ECO:0000256" key="2">
    <source>
        <dbReference type="ARBA" id="ARBA00022692"/>
    </source>
</evidence>
<keyword evidence="11" id="KW-1185">Reference proteome</keyword>
<evidence type="ECO:0000256" key="7">
    <source>
        <dbReference type="PROSITE-ProRule" id="PRU00043"/>
    </source>
</evidence>
<dbReference type="GO" id="GO:0005509">
    <property type="term" value="F:calcium ion binding"/>
    <property type="evidence" value="ECO:0007669"/>
    <property type="project" value="UniProtKB-UniRule"/>
</dbReference>
<evidence type="ECO:0000313" key="11">
    <source>
        <dbReference type="Proteomes" id="UP000762676"/>
    </source>
</evidence>
<evidence type="ECO:0000256" key="6">
    <source>
        <dbReference type="ARBA" id="ARBA00023136"/>
    </source>
</evidence>
<dbReference type="InterPro" id="IPR002126">
    <property type="entry name" value="Cadherin-like_dom"/>
</dbReference>
<dbReference type="Pfam" id="PF00028">
    <property type="entry name" value="Cadherin"/>
    <property type="match status" value="2"/>
</dbReference>
<evidence type="ECO:0000256" key="4">
    <source>
        <dbReference type="ARBA" id="ARBA00022837"/>
    </source>
</evidence>
<accession>A0AAV4JRE6</accession>
<evidence type="ECO:0000256" key="1">
    <source>
        <dbReference type="ARBA" id="ARBA00004370"/>
    </source>
</evidence>
<evidence type="ECO:0000256" key="3">
    <source>
        <dbReference type="ARBA" id="ARBA00022737"/>
    </source>
</evidence>
<dbReference type="GO" id="GO:0007156">
    <property type="term" value="P:homophilic cell adhesion via plasma membrane adhesion molecules"/>
    <property type="evidence" value="ECO:0007669"/>
    <property type="project" value="InterPro"/>
</dbReference>
<feature type="domain" description="Cadherin" evidence="9">
    <location>
        <begin position="250"/>
        <end position="301"/>
    </location>
</feature>
<dbReference type="GO" id="GO:0005886">
    <property type="term" value="C:plasma membrane"/>
    <property type="evidence" value="ECO:0007669"/>
    <property type="project" value="UniProtKB-SubCell"/>
</dbReference>
<keyword evidence="3" id="KW-0677">Repeat</keyword>
<organism evidence="10 11">
    <name type="scientific">Elysia marginata</name>
    <dbReference type="NCBI Taxonomy" id="1093978"/>
    <lineage>
        <taxon>Eukaryota</taxon>
        <taxon>Metazoa</taxon>
        <taxon>Spiralia</taxon>
        <taxon>Lophotrochozoa</taxon>
        <taxon>Mollusca</taxon>
        <taxon>Gastropoda</taxon>
        <taxon>Heterobranchia</taxon>
        <taxon>Euthyneura</taxon>
        <taxon>Panpulmonata</taxon>
        <taxon>Sacoglossa</taxon>
        <taxon>Placobranchoidea</taxon>
        <taxon>Plakobranchidae</taxon>
        <taxon>Elysia</taxon>
    </lineage>
</organism>
<dbReference type="SUPFAM" id="SSF49313">
    <property type="entry name" value="Cadherin-like"/>
    <property type="match status" value="7"/>
</dbReference>
<protein>
    <submittedName>
        <fullName evidence="10">Cadherin-87A</fullName>
    </submittedName>
</protein>
<feature type="domain" description="Cadherin" evidence="9">
    <location>
        <begin position="138"/>
        <end position="242"/>
    </location>
</feature>
<dbReference type="PRINTS" id="PR00205">
    <property type="entry name" value="CADHERIN"/>
</dbReference>
<sequence length="729" mass="80507">MGTPTSGALVFLCLVISTVNGQFNVPVITNASAINNRNIPESFPVGSEIGRIEAFDPDGKTVSFFLRGDGGEYFSINRATGVLTLKKELDFETDIEIKTTIRVVDADGQAEEEDVKVFVVDENDLEPQFDDYVIYEDISEDKPAGFVVSPISVTDEDTKNLVLTVTCNRSTELFSDACDKFALRKISDSNKFWRGELILRQQLDYEERFSYAILLTAFDGKYYDNNEVHIEVQDINDSPPRFVLAGPSVIDEEEPIGTVFQQVLAEDQDTAEPHPIRYELIGATISIKVTVKDINDNTPTFDRSSYTAIVDENIVSGSNVPGLLMTITDIDSGTFNSFNLVSIEHKDIFAVIPFRDSASASATLYIVNGLKIDYETGPRQYIVQVEARQSNVDNPVRTGTATVTIIVNDVNDITPSFPEDAFRRTVNETDPAGTIIIDLDATDPEEGSFGTAGIKYQLYGNIPPHFNIDEDTGLVTVAQCSTPGVFPCIDYERKQRYTLTASATDNNGLEDGRTRSVPLVIDVNDENDVAPSMEALYERYILENERVTINPLRIDATDPDTLGGPLTYTIVGDTTGLWQVETQRDPTTNQLYGNITAVRPILYEDAPNQATGQFRFALQVKDKFFTTTADIIINVLDINNNAPAFIQREYVEYIPENTAGDTFVIRVAASDGDAPSTGNGILDISVGTGGRGKFYATNISQQQGQFLADIYTTPEATFNFDTDDLYEME</sequence>
<keyword evidence="2" id="KW-0812">Transmembrane</keyword>
<comment type="subcellular location">
    <subcellularLocation>
        <location evidence="1">Membrane</location>
    </subcellularLocation>
</comment>
<keyword evidence="4 7" id="KW-0106">Calcium</keyword>
<feature type="domain" description="Cadherin" evidence="9">
    <location>
        <begin position="418"/>
        <end position="533"/>
    </location>
</feature>
<feature type="domain" description="Cadherin" evidence="9">
    <location>
        <begin position="533"/>
        <end position="645"/>
    </location>
</feature>
<keyword evidence="6" id="KW-0472">Membrane</keyword>
<dbReference type="SMART" id="SM00112">
    <property type="entry name" value="CA"/>
    <property type="match status" value="5"/>
</dbReference>
<evidence type="ECO:0000256" key="8">
    <source>
        <dbReference type="SAM" id="SignalP"/>
    </source>
</evidence>
<gene>
    <name evidence="10" type="ORF">ElyMa_005181500</name>
</gene>
<dbReference type="PROSITE" id="PS00232">
    <property type="entry name" value="CADHERIN_1"/>
    <property type="match status" value="1"/>
</dbReference>
<dbReference type="PANTHER" id="PTHR24026">
    <property type="entry name" value="FAT ATYPICAL CADHERIN-RELATED"/>
    <property type="match status" value="1"/>
</dbReference>